<organism evidence="5 6">
    <name type="scientific">Alligator mississippiensis</name>
    <name type="common">American alligator</name>
    <dbReference type="NCBI Taxonomy" id="8496"/>
    <lineage>
        <taxon>Eukaryota</taxon>
        <taxon>Metazoa</taxon>
        <taxon>Chordata</taxon>
        <taxon>Craniata</taxon>
        <taxon>Vertebrata</taxon>
        <taxon>Euteleostomi</taxon>
        <taxon>Archelosauria</taxon>
        <taxon>Archosauria</taxon>
        <taxon>Crocodylia</taxon>
        <taxon>Alligatoridae</taxon>
        <taxon>Alligatorinae</taxon>
        <taxon>Alligator</taxon>
    </lineage>
</organism>
<dbReference type="InterPro" id="IPR051755">
    <property type="entry name" value="Ig-like_CS_Receptor"/>
</dbReference>
<keyword evidence="3" id="KW-0812">Transmembrane</keyword>
<evidence type="ECO:0000256" key="2">
    <source>
        <dbReference type="ARBA" id="ARBA00023180"/>
    </source>
</evidence>
<evidence type="ECO:0000313" key="6">
    <source>
        <dbReference type="Proteomes" id="UP000050525"/>
    </source>
</evidence>
<dbReference type="CDD" id="cd00098">
    <property type="entry name" value="IgC1"/>
    <property type="match status" value="2"/>
</dbReference>
<dbReference type="PROSITE" id="PS50835">
    <property type="entry name" value="IG_LIKE"/>
    <property type="match status" value="4"/>
</dbReference>
<dbReference type="SMART" id="SM00407">
    <property type="entry name" value="IGc1"/>
    <property type="match status" value="3"/>
</dbReference>
<dbReference type="Gene3D" id="2.60.40.10">
    <property type="entry name" value="Immunoglobulins"/>
    <property type="match status" value="4"/>
</dbReference>
<evidence type="ECO:0000313" key="5">
    <source>
        <dbReference type="EMBL" id="KYO27007.1"/>
    </source>
</evidence>
<dbReference type="InterPro" id="IPR003599">
    <property type="entry name" value="Ig_sub"/>
</dbReference>
<dbReference type="SUPFAM" id="SSF48726">
    <property type="entry name" value="Immunoglobulin"/>
    <property type="match status" value="4"/>
</dbReference>
<dbReference type="InterPro" id="IPR003006">
    <property type="entry name" value="Ig/MHC_CS"/>
</dbReference>
<dbReference type="PANTHER" id="PTHR19971">
    <property type="entry name" value="SIGNAL-REGULATORY PROTEIN BETA"/>
    <property type="match status" value="1"/>
</dbReference>
<feature type="transmembrane region" description="Helical" evidence="3">
    <location>
        <begin position="6"/>
        <end position="26"/>
    </location>
</feature>
<dbReference type="InterPro" id="IPR036179">
    <property type="entry name" value="Ig-like_dom_sf"/>
</dbReference>
<dbReference type="Pfam" id="PF07654">
    <property type="entry name" value="C1-set"/>
    <property type="match status" value="3"/>
</dbReference>
<dbReference type="InterPro" id="IPR007110">
    <property type="entry name" value="Ig-like_dom"/>
</dbReference>
<dbReference type="InterPro" id="IPR003597">
    <property type="entry name" value="Ig_C1-set"/>
</dbReference>
<keyword evidence="2" id="KW-0325">Glycoprotein</keyword>
<proteinExistence type="predicted"/>
<feature type="domain" description="Ig-like" evidence="4">
    <location>
        <begin position="142"/>
        <end position="235"/>
    </location>
</feature>
<evidence type="ECO:0000256" key="1">
    <source>
        <dbReference type="ARBA" id="ARBA00023157"/>
    </source>
</evidence>
<feature type="domain" description="Ig-like" evidence="4">
    <location>
        <begin position="31"/>
        <end position="137"/>
    </location>
</feature>
<evidence type="ECO:0000256" key="3">
    <source>
        <dbReference type="SAM" id="Phobius"/>
    </source>
</evidence>
<keyword evidence="6" id="KW-1185">Reference proteome</keyword>
<feature type="domain" description="Ig-like" evidence="4">
    <location>
        <begin position="242"/>
        <end position="331"/>
    </location>
</feature>
<evidence type="ECO:0000259" key="4">
    <source>
        <dbReference type="PROSITE" id="PS50835"/>
    </source>
</evidence>
<gene>
    <name evidence="5" type="ORF">Y1Q_0013416</name>
</gene>
<reference evidence="5 6" key="1">
    <citation type="journal article" date="2012" name="Genome Biol.">
        <title>Sequencing three crocodilian genomes to illuminate the evolution of archosaurs and amniotes.</title>
        <authorList>
            <person name="St John J.A."/>
            <person name="Braun E.L."/>
            <person name="Isberg S.R."/>
            <person name="Miles L.G."/>
            <person name="Chong A.Y."/>
            <person name="Gongora J."/>
            <person name="Dalzell P."/>
            <person name="Moran C."/>
            <person name="Bed'hom B."/>
            <person name="Abzhanov A."/>
            <person name="Burgess S.C."/>
            <person name="Cooksey A.M."/>
            <person name="Castoe T.A."/>
            <person name="Crawford N.G."/>
            <person name="Densmore L.D."/>
            <person name="Drew J.C."/>
            <person name="Edwards S.V."/>
            <person name="Faircloth B.C."/>
            <person name="Fujita M.K."/>
            <person name="Greenwold M.J."/>
            <person name="Hoffmann F.G."/>
            <person name="Howard J.M."/>
            <person name="Iguchi T."/>
            <person name="Janes D.E."/>
            <person name="Khan S.Y."/>
            <person name="Kohno S."/>
            <person name="de Koning A.J."/>
            <person name="Lance S.L."/>
            <person name="McCarthy F.M."/>
            <person name="McCormack J.E."/>
            <person name="Merchant M.E."/>
            <person name="Peterson D.G."/>
            <person name="Pollock D.D."/>
            <person name="Pourmand N."/>
            <person name="Raney B.J."/>
            <person name="Roessler K.A."/>
            <person name="Sanford J.R."/>
            <person name="Sawyer R.H."/>
            <person name="Schmidt C.J."/>
            <person name="Triplett E.W."/>
            <person name="Tuberville T.D."/>
            <person name="Venegas-Anaya M."/>
            <person name="Howard J.T."/>
            <person name="Jarvis E.D."/>
            <person name="Guillette L.J.Jr."/>
            <person name="Glenn T.C."/>
            <person name="Green R.E."/>
            <person name="Ray D.A."/>
        </authorList>
    </citation>
    <scope>NUCLEOTIDE SEQUENCE [LARGE SCALE GENOMIC DNA]</scope>
    <source>
        <strain evidence="5">KSC_2009_1</strain>
    </source>
</reference>
<dbReference type="SMART" id="SM00409">
    <property type="entry name" value="IG"/>
    <property type="match status" value="4"/>
</dbReference>
<keyword evidence="1" id="KW-1015">Disulfide bond</keyword>
<feature type="transmembrane region" description="Helical" evidence="3">
    <location>
        <begin position="451"/>
        <end position="471"/>
    </location>
</feature>
<keyword evidence="3" id="KW-1133">Transmembrane helix</keyword>
<dbReference type="EMBL" id="AKHW03005454">
    <property type="protein sequence ID" value="KYO27007.1"/>
    <property type="molecule type" value="Genomic_DNA"/>
</dbReference>
<dbReference type="Pfam" id="PF07686">
    <property type="entry name" value="V-set"/>
    <property type="match status" value="1"/>
</dbReference>
<dbReference type="InterPro" id="IPR013783">
    <property type="entry name" value="Ig-like_fold"/>
</dbReference>
<dbReference type="Proteomes" id="UP000050525">
    <property type="component" value="Unassembled WGS sequence"/>
</dbReference>
<dbReference type="AlphaFoldDB" id="A0A151MR53"/>
<name>A0A151MR53_ALLMI</name>
<accession>A0A151MR53</accession>
<sequence length="486" mass="53113">MTVPGWTGVSSLALGVGGLLLSLLFLRTPGPKVQVTTTPSSWARLGSGVLLHCRFTVEGSVALDSLRVQWYLGEVKVAWYDRGRSQAQSGASLPSEKELQSGHASMSLATVTPWDKGMYKCVVWHGEHHHQGETRLHLLVGPTISIPRPQAVAGKETSLLCHVWGFFPMDVDVVWLRDGQVQKGFTCSSPQRKLDGTFSLTLTYTFTADLHDSGSVFSCRVYHEVLGQSLQQDVFLDILAAPTVSIPRQPAVVGMKTSLLCHIRGFLPKDVDVVWLRDGQVLKDSTHSSPQMNPDGTFDLTLTYTFTPARSDASSVFSCHVHHAALEQPLQEDVPLVILDAPTISIQRQQGIADAETSLLCHVKGFFPKDVDVAWLRDGQVLQGSTQSSPKRNQDGTFSLTLTYTFTPTHSDAGSIFSCHVHHAALGHPLQANISLNILVQSTDMDQTRRLIIVIIIIAGTVVIIIVSHLINRKKGHSESPRASKS</sequence>
<comment type="caution">
    <text evidence="5">The sequence shown here is derived from an EMBL/GenBank/DDBJ whole genome shotgun (WGS) entry which is preliminary data.</text>
</comment>
<keyword evidence="3" id="KW-0472">Membrane</keyword>
<protein>
    <recommendedName>
        <fullName evidence="4">Ig-like domain-containing protein</fullName>
    </recommendedName>
</protein>
<dbReference type="InterPro" id="IPR013106">
    <property type="entry name" value="Ig_V-set"/>
</dbReference>
<dbReference type="PROSITE" id="PS00290">
    <property type="entry name" value="IG_MHC"/>
    <property type="match status" value="3"/>
</dbReference>
<dbReference type="OrthoDB" id="10043043at2759"/>
<dbReference type="KEGG" id="amj:106737372"/>
<feature type="domain" description="Ig-like" evidence="4">
    <location>
        <begin position="335"/>
        <end position="435"/>
    </location>
</feature>